<organism evidence="5 6">
    <name type="scientific">Serratia fonticola</name>
    <dbReference type="NCBI Taxonomy" id="47917"/>
    <lineage>
        <taxon>Bacteria</taxon>
        <taxon>Pseudomonadati</taxon>
        <taxon>Pseudomonadota</taxon>
        <taxon>Gammaproteobacteria</taxon>
        <taxon>Enterobacterales</taxon>
        <taxon>Yersiniaceae</taxon>
        <taxon>Serratia</taxon>
    </lineage>
</organism>
<comment type="similarity">
    <text evidence="1">Belongs to the phage antitermination Q type 1 family.</text>
</comment>
<keyword evidence="4" id="KW-0804">Transcription</keyword>
<reference evidence="5" key="1">
    <citation type="submission" date="2023-08" db="EMBL/GenBank/DDBJ databases">
        <title>The Comparative Genomic Analysis of Yersiniaceae from Polar Regions.</title>
        <authorList>
            <person name="Goncharov A."/>
            <person name="Aslanov B."/>
            <person name="Kolodzhieva V."/>
            <person name="Azarov D."/>
            <person name="Mochov A."/>
            <person name="Lebedeva E."/>
        </authorList>
    </citation>
    <scope>NUCLEOTIDE SEQUENCE</scope>
    <source>
        <strain evidence="5">Vf</strain>
    </source>
</reference>
<dbReference type="Gene3D" id="1.10.10.10">
    <property type="entry name" value="Winged helix-like DNA-binding domain superfamily/Winged helix DNA-binding domain"/>
    <property type="match status" value="1"/>
</dbReference>
<accession>A0AAJ2D8R8</accession>
<evidence type="ECO:0000313" key="5">
    <source>
        <dbReference type="EMBL" id="MDQ9128572.1"/>
    </source>
</evidence>
<sequence>MRDMYDVLSRWGVWARQDGGIGYSPIAAGFKGLLPPNSCGKQSCSDDDGLVIDGCVTKLKKHKPDEYDLVVLHHIYGLSLRKIARKRKCSDGTVRKEMQTAEGFINGVLCTLDITLQVDLRY</sequence>
<evidence type="ECO:0000256" key="2">
    <source>
        <dbReference type="ARBA" id="ARBA00023015"/>
    </source>
</evidence>
<evidence type="ECO:0000256" key="3">
    <source>
        <dbReference type="ARBA" id="ARBA00023125"/>
    </source>
</evidence>
<evidence type="ECO:0000256" key="1">
    <source>
        <dbReference type="ARBA" id="ARBA00010234"/>
    </source>
</evidence>
<keyword evidence="2" id="KW-0805">Transcription regulation</keyword>
<dbReference type="GO" id="GO:0060567">
    <property type="term" value="P:negative regulation of termination of DNA-templated transcription"/>
    <property type="evidence" value="ECO:0007669"/>
    <property type="project" value="InterPro"/>
</dbReference>
<dbReference type="InterPro" id="IPR010534">
    <property type="entry name" value="Phage_933W_GpQ"/>
</dbReference>
<protein>
    <submittedName>
        <fullName evidence="5">Antiterminator Q family protein</fullName>
    </submittedName>
</protein>
<dbReference type="EMBL" id="JAVIGA010000024">
    <property type="protein sequence ID" value="MDQ9128572.1"/>
    <property type="molecule type" value="Genomic_DNA"/>
</dbReference>
<evidence type="ECO:0000256" key="4">
    <source>
        <dbReference type="ARBA" id="ARBA00023163"/>
    </source>
</evidence>
<keyword evidence="3" id="KW-0238">DNA-binding</keyword>
<dbReference type="GO" id="GO:0003677">
    <property type="term" value="F:DNA binding"/>
    <property type="evidence" value="ECO:0007669"/>
    <property type="project" value="UniProtKB-KW"/>
</dbReference>
<dbReference type="Proteomes" id="UP001224622">
    <property type="component" value="Unassembled WGS sequence"/>
</dbReference>
<dbReference type="RefSeq" id="WP_309048099.1">
    <property type="nucleotide sequence ID" value="NZ_JAVIGA010000024.1"/>
</dbReference>
<name>A0AAJ2D8R8_SERFO</name>
<dbReference type="InterPro" id="IPR036388">
    <property type="entry name" value="WH-like_DNA-bd_sf"/>
</dbReference>
<proteinExistence type="inferred from homology"/>
<comment type="caution">
    <text evidence="5">The sequence shown here is derived from an EMBL/GenBank/DDBJ whole genome shotgun (WGS) entry which is preliminary data.</text>
</comment>
<evidence type="ECO:0000313" key="6">
    <source>
        <dbReference type="Proteomes" id="UP001224622"/>
    </source>
</evidence>
<dbReference type="AlphaFoldDB" id="A0AAJ2D8R8"/>
<dbReference type="Pfam" id="PF06530">
    <property type="entry name" value="Phage_antitermQ"/>
    <property type="match status" value="1"/>
</dbReference>
<gene>
    <name evidence="5" type="ORF">RDT67_19325</name>
</gene>